<feature type="region of interest" description="Disordered" evidence="1">
    <location>
        <begin position="382"/>
        <end position="425"/>
    </location>
</feature>
<comment type="caution">
    <text evidence="2">The sequence shown here is derived from an EMBL/GenBank/DDBJ whole genome shotgun (WGS) entry which is preliminary data.</text>
</comment>
<gene>
    <name evidence="2" type="ORF">AK812_SmicGene43520</name>
</gene>
<feature type="compositionally biased region" description="Basic and acidic residues" evidence="1">
    <location>
        <begin position="390"/>
        <end position="399"/>
    </location>
</feature>
<dbReference type="OrthoDB" id="424897at2759"/>
<keyword evidence="3" id="KW-1185">Reference proteome</keyword>
<sequence length="425" mass="45899">MAGSITRRGLDISTFTRACCYLPCSRIPGHCCARRAAVRAGGWLVEALAPQAMQIALRHRLPLSLCPNRYGPDPGCGQSMGQFSGDHASALVAREAVGPDGQVARQQWLSCTTAARMPAVRCAAMPRWFRPSRGLGTHGQTRRAPSALCARGAELRRPNLRLGGPWNGQTTGFVNDLVSARAQRAPPALRRMAASRLVAPFAELARRGCAASRRQHSTRAGMVCSCDTSAAMTSMTKAGDDLTADALTKILPKARLEKLRRKIRVLVSRHAHTNVPCDGKLRQRLKQQEELQSRLIVELLEHDAEVTGVLKEEGRQERIASQAAEEVMMTITGFEDMNVAVGILVLLGGNGRPLASSGMLPRSILSEDLVEVGRRSSIAKVTARRQFQQQRRERAHGGDSEDAGPALGPSSSCNADRGLILSSLP</sequence>
<dbReference type="Proteomes" id="UP000186817">
    <property type="component" value="Unassembled WGS sequence"/>
</dbReference>
<organism evidence="2 3">
    <name type="scientific">Symbiodinium microadriaticum</name>
    <name type="common">Dinoflagellate</name>
    <name type="synonym">Zooxanthella microadriatica</name>
    <dbReference type="NCBI Taxonomy" id="2951"/>
    <lineage>
        <taxon>Eukaryota</taxon>
        <taxon>Sar</taxon>
        <taxon>Alveolata</taxon>
        <taxon>Dinophyceae</taxon>
        <taxon>Suessiales</taxon>
        <taxon>Symbiodiniaceae</taxon>
        <taxon>Symbiodinium</taxon>
    </lineage>
</organism>
<dbReference type="EMBL" id="LSRX01001996">
    <property type="protein sequence ID" value="OLP76537.1"/>
    <property type="molecule type" value="Genomic_DNA"/>
</dbReference>
<reference evidence="2 3" key="1">
    <citation type="submission" date="2016-02" db="EMBL/GenBank/DDBJ databases">
        <title>Genome analysis of coral dinoflagellate symbionts highlights evolutionary adaptations to a symbiotic lifestyle.</title>
        <authorList>
            <person name="Aranda M."/>
            <person name="Li Y."/>
            <person name="Liew Y.J."/>
            <person name="Baumgarten S."/>
            <person name="Simakov O."/>
            <person name="Wilson M."/>
            <person name="Piel J."/>
            <person name="Ashoor H."/>
            <person name="Bougouffa S."/>
            <person name="Bajic V.B."/>
            <person name="Ryu T."/>
            <person name="Ravasi T."/>
            <person name="Bayer T."/>
            <person name="Micklem G."/>
            <person name="Kim H."/>
            <person name="Bhak J."/>
            <person name="Lajeunesse T.C."/>
            <person name="Voolstra C.R."/>
        </authorList>
    </citation>
    <scope>NUCLEOTIDE SEQUENCE [LARGE SCALE GENOMIC DNA]</scope>
    <source>
        <strain evidence="2 3">CCMP2467</strain>
    </source>
</reference>
<name>A0A1Q9C0U8_SYMMI</name>
<evidence type="ECO:0000313" key="2">
    <source>
        <dbReference type="EMBL" id="OLP76537.1"/>
    </source>
</evidence>
<protein>
    <submittedName>
        <fullName evidence="2">Uncharacterized protein</fullName>
    </submittedName>
</protein>
<proteinExistence type="predicted"/>
<dbReference type="AlphaFoldDB" id="A0A1Q9C0U8"/>
<accession>A0A1Q9C0U8</accession>
<evidence type="ECO:0000313" key="3">
    <source>
        <dbReference type="Proteomes" id="UP000186817"/>
    </source>
</evidence>
<evidence type="ECO:0000256" key="1">
    <source>
        <dbReference type="SAM" id="MobiDB-lite"/>
    </source>
</evidence>